<comment type="caution">
    <text evidence="7">The sequence shown here is derived from an EMBL/GenBank/DDBJ whole genome shotgun (WGS) entry which is preliminary data.</text>
</comment>
<feature type="transmembrane region" description="Helical" evidence="6">
    <location>
        <begin position="227"/>
        <end position="249"/>
    </location>
</feature>
<dbReference type="PANTHER" id="PTHR21716:SF68">
    <property type="entry name" value="TRANSPORT PROTEIN YTVI-RELATED"/>
    <property type="match status" value="1"/>
</dbReference>
<evidence type="ECO:0000256" key="2">
    <source>
        <dbReference type="ARBA" id="ARBA00009773"/>
    </source>
</evidence>
<feature type="transmembrane region" description="Helical" evidence="6">
    <location>
        <begin position="65"/>
        <end position="89"/>
    </location>
</feature>
<dbReference type="Proteomes" id="UP000281498">
    <property type="component" value="Unassembled WGS sequence"/>
</dbReference>
<dbReference type="GO" id="GO:0016020">
    <property type="term" value="C:membrane"/>
    <property type="evidence" value="ECO:0007669"/>
    <property type="project" value="UniProtKB-SubCell"/>
</dbReference>
<evidence type="ECO:0000256" key="5">
    <source>
        <dbReference type="ARBA" id="ARBA00023136"/>
    </source>
</evidence>
<keyword evidence="3 6" id="KW-0812">Transmembrane</keyword>
<evidence type="ECO:0000256" key="1">
    <source>
        <dbReference type="ARBA" id="ARBA00004141"/>
    </source>
</evidence>
<evidence type="ECO:0000256" key="4">
    <source>
        <dbReference type="ARBA" id="ARBA00022989"/>
    </source>
</evidence>
<dbReference type="AlphaFoldDB" id="A0A3A9KAV0"/>
<evidence type="ECO:0000256" key="3">
    <source>
        <dbReference type="ARBA" id="ARBA00022692"/>
    </source>
</evidence>
<feature type="transmembrane region" description="Helical" evidence="6">
    <location>
        <begin position="287"/>
        <end position="304"/>
    </location>
</feature>
<feature type="transmembrane region" description="Helical" evidence="6">
    <location>
        <begin position="324"/>
        <end position="351"/>
    </location>
</feature>
<dbReference type="NCBIfam" id="TIGR02872">
    <property type="entry name" value="spore_ytvI"/>
    <property type="match status" value="1"/>
</dbReference>
<gene>
    <name evidence="7" type="primary">ytvI</name>
    <name evidence="7" type="ORF">CR203_12750</name>
</gene>
<dbReference type="RefSeq" id="WP_110934877.1">
    <property type="nucleotide sequence ID" value="NZ_KZ614146.1"/>
</dbReference>
<dbReference type="InterPro" id="IPR014227">
    <property type="entry name" value="YtvI-like"/>
</dbReference>
<comment type="similarity">
    <text evidence="2">Belongs to the autoinducer-2 exporter (AI-2E) (TC 2.A.86) family.</text>
</comment>
<name>A0A3A9KAV0_9BACI</name>
<dbReference type="PANTHER" id="PTHR21716">
    <property type="entry name" value="TRANSMEMBRANE PROTEIN"/>
    <property type="match status" value="1"/>
</dbReference>
<dbReference type="OrthoDB" id="9774361at2"/>
<evidence type="ECO:0000256" key="6">
    <source>
        <dbReference type="SAM" id="Phobius"/>
    </source>
</evidence>
<keyword evidence="5 6" id="KW-0472">Membrane</keyword>
<evidence type="ECO:0000313" key="7">
    <source>
        <dbReference type="EMBL" id="RKL66703.1"/>
    </source>
</evidence>
<feature type="transmembrane region" description="Helical" evidence="6">
    <location>
        <begin position="258"/>
        <end position="281"/>
    </location>
</feature>
<reference evidence="7 8" key="1">
    <citation type="submission" date="2017-10" db="EMBL/GenBank/DDBJ databases">
        <title>Bacillus sp. nov., a halophilic bacterium isolated from a Keqin Lake.</title>
        <authorList>
            <person name="Wang H."/>
        </authorList>
    </citation>
    <scope>NUCLEOTIDE SEQUENCE [LARGE SCALE GENOMIC DNA]</scope>
    <source>
        <strain evidence="7 8">KCTC 13187</strain>
    </source>
</reference>
<dbReference type="Pfam" id="PF01594">
    <property type="entry name" value="AI-2E_transport"/>
    <property type="match status" value="1"/>
</dbReference>
<comment type="subcellular location">
    <subcellularLocation>
        <location evidence="1">Membrane</location>
        <topology evidence="1">Multi-pass membrane protein</topology>
    </subcellularLocation>
</comment>
<sequence>MSSSRRPIEWGRVYILLGTMIGTVLIILISIIYFYPFLIAIAFSLLFLPFVNYLENNWNWNRTSATLIIISIFILIFLALTTFIIAEFVQGLSHLMKILPPHIEESTEVIHLWIDNVILPFVTDLTKFSAGLATDTRATIDLSLDQLFSNAGNQIGELIQYVLAKLRNFFISLPHAFAMILFSLLASFFITKDWPRLMYFIDKYLPLKVNHLTNNVFHEWKKAMGSYLLAQATLVIITGLIVLVGLLILKVEYAYTTALLLALVDIVPYVGTGIIFIPWIIFSFFNGSWSMAIGLSILYGVVVVQRQVSEPKLIAHHMGMPTLLLLFTMFACYQFLGFIGVLFGPFLLMIIQSFIRANVLQEIYYFIRP</sequence>
<accession>A0A3A9KAV0</accession>
<keyword evidence="8" id="KW-1185">Reference proteome</keyword>
<keyword evidence="4 6" id="KW-1133">Transmembrane helix</keyword>
<organism evidence="7 8">
    <name type="scientific">Salipaludibacillus neizhouensis</name>
    <dbReference type="NCBI Taxonomy" id="885475"/>
    <lineage>
        <taxon>Bacteria</taxon>
        <taxon>Bacillati</taxon>
        <taxon>Bacillota</taxon>
        <taxon>Bacilli</taxon>
        <taxon>Bacillales</taxon>
        <taxon>Bacillaceae</taxon>
    </lineage>
</organism>
<proteinExistence type="inferred from homology"/>
<protein>
    <submittedName>
        <fullName evidence="7">Sporulation integral membrane protein YtvI</fullName>
    </submittedName>
</protein>
<feature type="transmembrane region" description="Helical" evidence="6">
    <location>
        <begin position="12"/>
        <end position="45"/>
    </location>
</feature>
<feature type="transmembrane region" description="Helical" evidence="6">
    <location>
        <begin position="169"/>
        <end position="190"/>
    </location>
</feature>
<dbReference type="GO" id="GO:0055085">
    <property type="term" value="P:transmembrane transport"/>
    <property type="evidence" value="ECO:0007669"/>
    <property type="project" value="TreeGrafter"/>
</dbReference>
<dbReference type="InterPro" id="IPR002549">
    <property type="entry name" value="AI-2E-like"/>
</dbReference>
<evidence type="ECO:0000313" key="8">
    <source>
        <dbReference type="Proteomes" id="UP000281498"/>
    </source>
</evidence>
<dbReference type="EMBL" id="PDOE01000005">
    <property type="protein sequence ID" value="RKL66703.1"/>
    <property type="molecule type" value="Genomic_DNA"/>
</dbReference>